<comment type="subcellular location">
    <subcellularLocation>
        <location evidence="1">Secreted</location>
    </subcellularLocation>
</comment>
<gene>
    <name evidence="5" type="ORF">LOC71_13230</name>
</gene>
<proteinExistence type="predicted"/>
<feature type="region of interest" description="Disordered" evidence="4">
    <location>
        <begin position="1"/>
        <end position="29"/>
    </location>
</feature>
<keyword evidence="3" id="KW-0325">Glycoprotein</keyword>
<evidence type="ECO:0000256" key="1">
    <source>
        <dbReference type="ARBA" id="ARBA00004613"/>
    </source>
</evidence>
<evidence type="ECO:0000256" key="3">
    <source>
        <dbReference type="ARBA" id="ARBA00023180"/>
    </source>
</evidence>
<sequence>MDKLWNRWVGSSKSKRTKTQTRRMRRRRLRSESLETRKLLAANLFHNEAFPEDVNEDGEVSALDALTVINAMGEEGTAEPIGSLEPLSAQGNADLQQRRRGRMTDVNNDGRNSALDALMVINRLNRQRHENNRDDAGTDVPGADDPNESPTDADTTTDEIRSIDGTGNNVDNPDLGSANTPLLRVADNDYADGISEPAGADRPSAREISNALSAADPDGTTNERGLSSFVFAWGQFLDHDIDLSLEPETNGESFDIEVPAGDPLFDPFNTGEATIHLTRSEIAEGTGTSVDNPAEQVNAITAFIDGSQVYGSDQATADSLREFVGGRLLITEDGLLPNDDNQGVLAGDIRAAENVVLTSMHALFVREHNRLADEITAKNPSLSDEEIYQEARTIVIAEMQSITYNEFLPALLGDDALSRYTGYDANVDPSIANEFSTAAFRFGHTTLNDSFRFVDDDGNEIADDVSLANAFFQPEMLEETGIDPLLKYAASTLSQEVDLEVVDSLRNFLFGPPGAGGFDLISLNIQRGRDHGLADLNSVREAYGLETYESFDQITSDANLASELESLYGDVNNIDLWVGILAEDHTENGSLGETATTIIADQFERLRDGDRFYYENTMSDREIREIENTTLSDVIARNTNLNSLQDDVFFFSPEISGTVMAQASTTTTSTSDGEGEDLFAPTLIEEDALETLARDSGRQRDQGQDASGRNDRGQKDRPRDDGDRDTPLEPMVGAVLELVDGEGTVVDVAITDEMGRYRFDSVDESGTYVVRMALSDDYVVLGNDALDVQLNNGEENYRGMDFVVLV</sequence>
<feature type="compositionally biased region" description="Basic residues" evidence="4">
    <location>
        <begin position="13"/>
        <end position="29"/>
    </location>
</feature>
<keyword evidence="6" id="KW-1185">Reference proteome</keyword>
<dbReference type="InterPro" id="IPR019791">
    <property type="entry name" value="Haem_peroxidase_animal"/>
</dbReference>
<evidence type="ECO:0000313" key="5">
    <source>
        <dbReference type="EMBL" id="MCC9643241.1"/>
    </source>
</evidence>
<feature type="region of interest" description="Disordered" evidence="4">
    <location>
        <begin position="125"/>
        <end position="181"/>
    </location>
</feature>
<dbReference type="InterPro" id="IPR002105">
    <property type="entry name" value="Dockerin_1_rpt"/>
</dbReference>
<dbReference type="InterPro" id="IPR013783">
    <property type="entry name" value="Ig-like_fold"/>
</dbReference>
<feature type="compositionally biased region" description="Basic and acidic residues" evidence="4">
    <location>
        <begin position="127"/>
        <end position="136"/>
    </location>
</feature>
<dbReference type="CDD" id="cd09822">
    <property type="entry name" value="peroxinectin_like_bacterial"/>
    <property type="match status" value="1"/>
</dbReference>
<dbReference type="Gene3D" id="1.10.640.10">
    <property type="entry name" value="Haem peroxidase domain superfamily, animal type"/>
    <property type="match status" value="1"/>
</dbReference>
<dbReference type="RefSeq" id="WP_230274186.1">
    <property type="nucleotide sequence ID" value="NZ_JAJKFW010000023.1"/>
</dbReference>
<dbReference type="Proteomes" id="UP001430306">
    <property type="component" value="Unassembled WGS sequence"/>
</dbReference>
<dbReference type="InterPro" id="IPR036439">
    <property type="entry name" value="Dockerin_dom_sf"/>
</dbReference>
<dbReference type="SUPFAM" id="SSF63446">
    <property type="entry name" value="Type I dockerin domain"/>
    <property type="match status" value="1"/>
</dbReference>
<dbReference type="EMBL" id="JAJKFW010000023">
    <property type="protein sequence ID" value="MCC9643241.1"/>
    <property type="molecule type" value="Genomic_DNA"/>
</dbReference>
<accession>A0ABS8NL81</accession>
<protein>
    <submittedName>
        <fullName evidence="5">Dockerin type I domain-containing protein</fullName>
    </submittedName>
</protein>
<dbReference type="SUPFAM" id="SSF48113">
    <property type="entry name" value="Heme-dependent peroxidases"/>
    <property type="match status" value="1"/>
</dbReference>
<evidence type="ECO:0000256" key="4">
    <source>
        <dbReference type="SAM" id="MobiDB-lite"/>
    </source>
</evidence>
<dbReference type="SUPFAM" id="SSF49478">
    <property type="entry name" value="Cna protein B-type domain"/>
    <property type="match status" value="1"/>
</dbReference>
<comment type="caution">
    <text evidence="5">The sequence shown here is derived from an EMBL/GenBank/DDBJ whole genome shotgun (WGS) entry which is preliminary data.</text>
</comment>
<dbReference type="Pfam" id="PF00404">
    <property type="entry name" value="Dockerin_1"/>
    <property type="match status" value="1"/>
</dbReference>
<dbReference type="PROSITE" id="PS50292">
    <property type="entry name" value="PEROXIDASE_3"/>
    <property type="match status" value="1"/>
</dbReference>
<evidence type="ECO:0000313" key="6">
    <source>
        <dbReference type="Proteomes" id="UP001430306"/>
    </source>
</evidence>
<dbReference type="PRINTS" id="PR00457">
    <property type="entry name" value="ANPEROXIDASE"/>
</dbReference>
<dbReference type="InterPro" id="IPR037120">
    <property type="entry name" value="Haem_peroxidase_sf_animal"/>
</dbReference>
<dbReference type="Pfam" id="PF03098">
    <property type="entry name" value="An_peroxidase"/>
    <property type="match status" value="1"/>
</dbReference>
<feature type="region of interest" description="Disordered" evidence="4">
    <location>
        <begin position="693"/>
        <end position="729"/>
    </location>
</feature>
<dbReference type="Gene3D" id="2.60.40.10">
    <property type="entry name" value="Immunoglobulins"/>
    <property type="match status" value="1"/>
</dbReference>
<reference evidence="5" key="1">
    <citation type="submission" date="2021-11" db="EMBL/GenBank/DDBJ databases">
        <title>Genome sequence.</title>
        <authorList>
            <person name="Sun Q."/>
        </authorList>
    </citation>
    <scope>NUCLEOTIDE SEQUENCE</scope>
    <source>
        <strain evidence="5">JC740</strain>
    </source>
</reference>
<feature type="compositionally biased region" description="Basic and acidic residues" evidence="4">
    <location>
        <begin position="693"/>
        <end position="727"/>
    </location>
</feature>
<dbReference type="InterPro" id="IPR010255">
    <property type="entry name" value="Haem_peroxidase_sf"/>
</dbReference>
<feature type="region of interest" description="Disordered" evidence="4">
    <location>
        <begin position="78"/>
        <end position="111"/>
    </location>
</feature>
<dbReference type="PANTHER" id="PTHR11475:SF4">
    <property type="entry name" value="CHORION PEROXIDASE"/>
    <property type="match status" value="1"/>
</dbReference>
<dbReference type="PANTHER" id="PTHR11475">
    <property type="entry name" value="OXIDASE/PEROXIDASE"/>
    <property type="match status" value="1"/>
</dbReference>
<organism evidence="5 6">
    <name type="scientific">Rhodopirellula halodulae</name>
    <dbReference type="NCBI Taxonomy" id="2894198"/>
    <lineage>
        <taxon>Bacteria</taxon>
        <taxon>Pseudomonadati</taxon>
        <taxon>Planctomycetota</taxon>
        <taxon>Planctomycetia</taxon>
        <taxon>Pirellulales</taxon>
        <taxon>Pirellulaceae</taxon>
        <taxon>Rhodopirellula</taxon>
    </lineage>
</organism>
<keyword evidence="2" id="KW-0964">Secreted</keyword>
<name>A0ABS8NL81_9BACT</name>
<evidence type="ECO:0000256" key="2">
    <source>
        <dbReference type="ARBA" id="ARBA00022525"/>
    </source>
</evidence>